<dbReference type="Proteomes" id="UP000650467">
    <property type="component" value="Unassembled WGS sequence"/>
</dbReference>
<dbReference type="Pfam" id="PF00400">
    <property type="entry name" value="WD40"/>
    <property type="match status" value="7"/>
</dbReference>
<dbReference type="InterPro" id="IPR038122">
    <property type="entry name" value="PFU_sf"/>
</dbReference>
<dbReference type="InterPro" id="IPR013535">
    <property type="entry name" value="PUL_dom"/>
</dbReference>
<organism evidence="9 10">
    <name type="scientific">Chlamydomonas incerta</name>
    <dbReference type="NCBI Taxonomy" id="51695"/>
    <lineage>
        <taxon>Eukaryota</taxon>
        <taxon>Viridiplantae</taxon>
        <taxon>Chlorophyta</taxon>
        <taxon>core chlorophytes</taxon>
        <taxon>Chlorophyceae</taxon>
        <taxon>CS clade</taxon>
        <taxon>Chlamydomonadales</taxon>
        <taxon>Chlamydomonadaceae</taxon>
        <taxon>Chlamydomonas</taxon>
    </lineage>
</organism>
<dbReference type="PROSITE" id="PS50294">
    <property type="entry name" value="WD_REPEATS_REGION"/>
    <property type="match status" value="1"/>
</dbReference>
<feature type="domain" description="PUL" evidence="8">
    <location>
        <begin position="566"/>
        <end position="874"/>
    </location>
</feature>
<keyword evidence="10" id="KW-1185">Reference proteome</keyword>
<dbReference type="CDD" id="cd00200">
    <property type="entry name" value="WD40"/>
    <property type="match status" value="1"/>
</dbReference>
<dbReference type="SMART" id="SM00320">
    <property type="entry name" value="WD40"/>
    <property type="match status" value="7"/>
</dbReference>
<evidence type="ECO:0000256" key="1">
    <source>
        <dbReference type="ARBA" id="ARBA00004496"/>
    </source>
</evidence>
<feature type="region of interest" description="Disordered" evidence="6">
    <location>
        <begin position="339"/>
        <end position="377"/>
    </location>
</feature>
<comment type="caution">
    <text evidence="9">The sequence shown here is derived from an EMBL/GenBank/DDBJ whole genome shotgun (WGS) entry which is preliminary data.</text>
</comment>
<dbReference type="SUPFAM" id="SSF50978">
    <property type="entry name" value="WD40 repeat-like"/>
    <property type="match status" value="1"/>
</dbReference>
<dbReference type="InterPro" id="IPR015155">
    <property type="entry name" value="PFU"/>
</dbReference>
<dbReference type="PANTHER" id="PTHR19849:SF0">
    <property type="entry name" value="PHOSPHOLIPASE A-2-ACTIVATING PROTEIN"/>
    <property type="match status" value="1"/>
</dbReference>
<sequence>MGTEFKLRSELRGHDEDVRGVVVCPLGVVTCSRDKTVKVWAPDEATGSYNLAQTLVGHTDFVVAVLYVPPGANEDYPAGAIVSGSRDKTVRVWDPQTAACVAVLSGHEYQVTALGLLPKADGQAGGLVSASLDKTVRVWRDGKCAATLTGHEGPVLCLLVLPGGEILSGSGDTTVKMWAPGGGPCIHTIKAHTDTVRGMCLVPGLGFATASHDMSVKVWDSTGGVLAELVGHTAIVYCVAAVDAPAAAGGGVLLASGSEDNSVKLWRPNGDCLQTIEHPGCIWALDFAADTGDMLSGCSDAVTRVWAADPARAGAAELADGLAALLAARKAEKEAAAAGGGEGAAGGGGGGGGLPPGLKVEEEHALSQPGAKDGENKFIRNSATGEVAAYSWDSKAFQWEKIGVVVEGPAAGAGGGAGGRAKKFHGGKEWDYVFDVDIAEGLPPRKLAMNEGDNEYLVAGRFIEENELPPYFAEQIVQFIIQNTGGTKKTAASGAGPMDVTGGFCDPFTGGAGAGGGSRPPPQRPGFQAGGAGPMDITGGGADPFTGGGGGASSSKGGSLPAHSLTHVPCHTYLTFDNVPNLEALGRKIREFNGALAAPQQLTEPELAPGGPLEALLAKLPKVAAAATSPASSAAAQPALIAAADVALLRRLLAWPADKLFPALDVARLAALDGGAGGGAELLAAPEVAGGLADAQPTPGTLAGALAAAAASSLAANHQLALRLAANAVAAPGGGARLRSWALAGSSPLLDRLAPLAAGSAANKAVRLSAATYLGNLAAAVGLGHAQDPDLPLQALSACLELLSAVPNPLEEPDTAFRGLVAAGTMLVAGGTDLCQIAKDLDIIDRIHAIMTAARGGGVAEQKLLQAGIDVSAVIARSTGVKVEDK</sequence>
<dbReference type="InterPro" id="IPR020472">
    <property type="entry name" value="WD40_PAC1"/>
</dbReference>
<dbReference type="GO" id="GO:0005737">
    <property type="term" value="C:cytoplasm"/>
    <property type="evidence" value="ECO:0007669"/>
    <property type="project" value="UniProtKB-SubCell"/>
</dbReference>
<dbReference type="GO" id="GO:0043161">
    <property type="term" value="P:proteasome-mediated ubiquitin-dependent protein catabolic process"/>
    <property type="evidence" value="ECO:0007669"/>
    <property type="project" value="TreeGrafter"/>
</dbReference>
<dbReference type="PROSITE" id="PS51394">
    <property type="entry name" value="PFU"/>
    <property type="match status" value="1"/>
</dbReference>
<keyword evidence="4" id="KW-0677">Repeat</keyword>
<feature type="compositionally biased region" description="Gly residues" evidence="6">
    <location>
        <begin position="339"/>
        <end position="355"/>
    </location>
</feature>
<dbReference type="PROSITE" id="PS51396">
    <property type="entry name" value="PUL"/>
    <property type="match status" value="1"/>
</dbReference>
<dbReference type="InterPro" id="IPR015943">
    <property type="entry name" value="WD40/YVTN_repeat-like_dom_sf"/>
</dbReference>
<gene>
    <name evidence="9" type="ORF">HXX76_005999</name>
</gene>
<feature type="repeat" description="WD" evidence="5">
    <location>
        <begin position="148"/>
        <end position="178"/>
    </location>
</feature>
<dbReference type="Gene3D" id="3.10.20.870">
    <property type="entry name" value="PFU (PLAA family ubiquitin binding), C-terminal domain"/>
    <property type="match status" value="1"/>
</dbReference>
<protein>
    <recommendedName>
        <fullName evidence="11">Phospholipase A-2-activating protein</fullName>
    </recommendedName>
</protein>
<dbReference type="PROSITE" id="PS50082">
    <property type="entry name" value="WD_REPEATS_2"/>
    <property type="match status" value="6"/>
</dbReference>
<keyword evidence="2" id="KW-0963">Cytoplasm</keyword>
<dbReference type="Gene3D" id="2.130.10.10">
    <property type="entry name" value="YVTN repeat-like/Quinoprotein amine dehydrogenase"/>
    <property type="match status" value="2"/>
</dbReference>
<dbReference type="GO" id="GO:0010992">
    <property type="term" value="P:ubiquitin recycling"/>
    <property type="evidence" value="ECO:0007669"/>
    <property type="project" value="TreeGrafter"/>
</dbReference>
<feature type="compositionally biased region" description="Gly residues" evidence="6">
    <location>
        <begin position="528"/>
        <end position="552"/>
    </location>
</feature>
<evidence type="ECO:0000259" key="7">
    <source>
        <dbReference type="PROSITE" id="PS51394"/>
    </source>
</evidence>
<dbReference type="OrthoDB" id="10265988at2759"/>
<feature type="region of interest" description="Disordered" evidence="6">
    <location>
        <begin position="511"/>
        <end position="560"/>
    </location>
</feature>
<dbReference type="InterPro" id="IPR011989">
    <property type="entry name" value="ARM-like"/>
</dbReference>
<proteinExistence type="predicted"/>
<dbReference type="PRINTS" id="PR00320">
    <property type="entry name" value="GPROTEINBRPT"/>
</dbReference>
<reference evidence="9" key="1">
    <citation type="journal article" date="2020" name="bioRxiv">
        <title>Comparative genomics of Chlamydomonas.</title>
        <authorList>
            <person name="Craig R.J."/>
            <person name="Hasan A.R."/>
            <person name="Ness R.W."/>
            <person name="Keightley P.D."/>
        </authorList>
    </citation>
    <scope>NUCLEOTIDE SEQUENCE</scope>
    <source>
        <strain evidence="9">SAG 7.73</strain>
    </source>
</reference>
<feature type="repeat" description="WD" evidence="5">
    <location>
        <begin position="104"/>
        <end position="139"/>
    </location>
</feature>
<dbReference type="AlphaFoldDB" id="A0A835T5E3"/>
<name>A0A835T5E3_CHLIN</name>
<feature type="repeat" description="WD" evidence="5">
    <location>
        <begin position="189"/>
        <end position="220"/>
    </location>
</feature>
<dbReference type="EMBL" id="JAEHOC010000011">
    <property type="protein sequence ID" value="KAG2437342.1"/>
    <property type="molecule type" value="Genomic_DNA"/>
</dbReference>
<evidence type="ECO:0000313" key="9">
    <source>
        <dbReference type="EMBL" id="KAG2437342.1"/>
    </source>
</evidence>
<dbReference type="GO" id="GO:0005634">
    <property type="term" value="C:nucleus"/>
    <property type="evidence" value="ECO:0007669"/>
    <property type="project" value="TreeGrafter"/>
</dbReference>
<comment type="subcellular location">
    <subcellularLocation>
        <location evidence="1">Cytoplasm</location>
    </subcellularLocation>
</comment>
<dbReference type="PANTHER" id="PTHR19849">
    <property type="entry name" value="PHOSPHOLIPASE A-2-ACTIVATING PROTEIN"/>
    <property type="match status" value="1"/>
</dbReference>
<dbReference type="InterPro" id="IPR036322">
    <property type="entry name" value="WD40_repeat_dom_sf"/>
</dbReference>
<feature type="domain" description="PFU" evidence="7">
    <location>
        <begin position="391"/>
        <end position="494"/>
    </location>
</feature>
<evidence type="ECO:0000256" key="5">
    <source>
        <dbReference type="PROSITE-ProRule" id="PRU00221"/>
    </source>
</evidence>
<feature type="repeat" description="WD" evidence="5">
    <location>
        <begin position="11"/>
        <end position="40"/>
    </location>
</feature>
<accession>A0A835T5E3</accession>
<keyword evidence="3 5" id="KW-0853">WD repeat</keyword>
<dbReference type="Pfam" id="PF09070">
    <property type="entry name" value="PFU"/>
    <property type="match status" value="1"/>
</dbReference>
<dbReference type="InterPro" id="IPR001680">
    <property type="entry name" value="WD40_rpt"/>
</dbReference>
<feature type="repeat" description="WD" evidence="5">
    <location>
        <begin position="229"/>
        <end position="266"/>
    </location>
</feature>
<dbReference type="Pfam" id="PF08324">
    <property type="entry name" value="PUL"/>
    <property type="match status" value="1"/>
</dbReference>
<evidence type="ECO:0000256" key="4">
    <source>
        <dbReference type="ARBA" id="ARBA00022737"/>
    </source>
</evidence>
<dbReference type="Gene3D" id="1.25.10.10">
    <property type="entry name" value="Leucine-rich Repeat Variant"/>
    <property type="match status" value="1"/>
</dbReference>
<evidence type="ECO:0000256" key="3">
    <source>
        <dbReference type="ARBA" id="ARBA00022574"/>
    </source>
</evidence>
<dbReference type="GO" id="GO:0043130">
    <property type="term" value="F:ubiquitin binding"/>
    <property type="evidence" value="ECO:0007669"/>
    <property type="project" value="TreeGrafter"/>
</dbReference>
<evidence type="ECO:0000256" key="6">
    <source>
        <dbReference type="SAM" id="MobiDB-lite"/>
    </source>
</evidence>
<evidence type="ECO:0008006" key="11">
    <source>
        <dbReference type="Google" id="ProtNLM"/>
    </source>
</evidence>
<evidence type="ECO:0000256" key="2">
    <source>
        <dbReference type="ARBA" id="ARBA00022490"/>
    </source>
</evidence>
<feature type="repeat" description="WD" evidence="5">
    <location>
        <begin position="55"/>
        <end position="103"/>
    </location>
</feature>
<evidence type="ECO:0000259" key="8">
    <source>
        <dbReference type="PROSITE" id="PS51396"/>
    </source>
</evidence>
<evidence type="ECO:0000313" key="10">
    <source>
        <dbReference type="Proteomes" id="UP000650467"/>
    </source>
</evidence>